<organism evidence="1 2">
    <name type="scientific">Burkholderia thailandensis</name>
    <dbReference type="NCBI Taxonomy" id="57975"/>
    <lineage>
        <taxon>Bacteria</taxon>
        <taxon>Pseudomonadati</taxon>
        <taxon>Pseudomonadota</taxon>
        <taxon>Betaproteobacteria</taxon>
        <taxon>Burkholderiales</taxon>
        <taxon>Burkholderiaceae</taxon>
        <taxon>Burkholderia</taxon>
        <taxon>pseudomallei group</taxon>
    </lineage>
</organism>
<dbReference type="Proteomes" id="UP001272137">
    <property type="component" value="Unassembled WGS sequence"/>
</dbReference>
<comment type="caution">
    <text evidence="1">The sequence shown here is derived from an EMBL/GenBank/DDBJ whole genome shotgun (WGS) entry which is preliminary data.</text>
</comment>
<dbReference type="AlphaFoldDB" id="A0AAW9CXA4"/>
<protein>
    <submittedName>
        <fullName evidence="1">Uncharacterized protein</fullName>
    </submittedName>
</protein>
<proteinExistence type="predicted"/>
<evidence type="ECO:0000313" key="1">
    <source>
        <dbReference type="EMBL" id="MDW9254281.1"/>
    </source>
</evidence>
<name>A0AAW9CXA4_BURTH</name>
<sequence length="37" mass="3904">MMCVYCLQKSPGPAGCAVEPAQAGEWSGAFCHKCERG</sequence>
<evidence type="ECO:0000313" key="2">
    <source>
        <dbReference type="Proteomes" id="UP001272137"/>
    </source>
</evidence>
<dbReference type="EMBL" id="QXCT01000002">
    <property type="protein sequence ID" value="MDW9254281.1"/>
    <property type="molecule type" value="Genomic_DNA"/>
</dbReference>
<gene>
    <name evidence="1" type="ORF">C7S16_0904</name>
</gene>
<reference evidence="1" key="1">
    <citation type="submission" date="2018-08" db="EMBL/GenBank/DDBJ databases">
        <title>Identification of Burkholderia cepacia strains that express a Burkholderia pseudomallei-like capsular polysaccharide.</title>
        <authorList>
            <person name="Burtnick M.N."/>
            <person name="Vongsouvath M."/>
            <person name="Newton P."/>
            <person name="Wuthiekanun V."/>
            <person name="Limmathurotsakul D."/>
            <person name="Brett P.J."/>
            <person name="Chantratita N."/>
            <person name="Dance D.A."/>
        </authorList>
    </citation>
    <scope>NUCLEOTIDE SEQUENCE</scope>
    <source>
        <strain evidence="1">SBXCC001</strain>
    </source>
</reference>
<accession>A0AAW9CXA4</accession>